<reference evidence="2" key="2">
    <citation type="submission" date="2023-07" db="EMBL/GenBank/DDBJ databases">
        <authorList>
            <person name="Sun H."/>
        </authorList>
    </citation>
    <scope>NUCLEOTIDE SEQUENCE</scope>
    <source>
        <strain evidence="2">05753</strain>
    </source>
</reference>
<dbReference type="CDD" id="cd01038">
    <property type="entry name" value="Endonuclease_DUF559"/>
    <property type="match status" value="1"/>
</dbReference>
<evidence type="ECO:0000259" key="1">
    <source>
        <dbReference type="Pfam" id="PF04480"/>
    </source>
</evidence>
<dbReference type="EMBL" id="JAUKWQ010000001">
    <property type="protein sequence ID" value="MDO1581422.1"/>
    <property type="molecule type" value="Genomic_DNA"/>
</dbReference>
<protein>
    <submittedName>
        <fullName evidence="2">DUF559 domain-containing protein</fullName>
    </submittedName>
</protein>
<gene>
    <name evidence="2" type="ORF">Q2T52_04870</name>
</gene>
<evidence type="ECO:0000313" key="3">
    <source>
        <dbReference type="Proteomes" id="UP001169006"/>
    </source>
</evidence>
<proteinExistence type="predicted"/>
<keyword evidence="3" id="KW-1185">Reference proteome</keyword>
<evidence type="ECO:0000313" key="2">
    <source>
        <dbReference type="EMBL" id="MDO1581422.1"/>
    </source>
</evidence>
<reference evidence="2" key="1">
    <citation type="journal article" date="2015" name="Int. J. Syst. Evol. Microbiol.">
        <title>Rhizobium oryzicola sp. nov., potential plant-growth-promoting endophytic bacteria isolated from rice roots.</title>
        <authorList>
            <person name="Zhang X.X."/>
            <person name="Gao J.S."/>
            <person name="Cao Y.H."/>
            <person name="Sheirdil R.A."/>
            <person name="Wang X.C."/>
            <person name="Zhang L."/>
        </authorList>
    </citation>
    <scope>NUCLEOTIDE SEQUENCE</scope>
    <source>
        <strain evidence="2">05753</strain>
    </source>
</reference>
<dbReference type="Pfam" id="PF04480">
    <property type="entry name" value="DUF559"/>
    <property type="match status" value="1"/>
</dbReference>
<dbReference type="InterPro" id="IPR011335">
    <property type="entry name" value="Restrct_endonuc-II-like"/>
</dbReference>
<dbReference type="PANTHER" id="PTHR38590">
    <property type="entry name" value="BLL0828 PROTEIN"/>
    <property type="match status" value="1"/>
</dbReference>
<accession>A0ABT8SUK4</accession>
<dbReference type="RefSeq" id="WP_302076038.1">
    <property type="nucleotide sequence ID" value="NZ_JAUKWQ010000001.1"/>
</dbReference>
<comment type="caution">
    <text evidence="2">The sequence shown here is derived from an EMBL/GenBank/DDBJ whole genome shotgun (WGS) entry which is preliminary data.</text>
</comment>
<feature type="domain" description="DUF559" evidence="1">
    <location>
        <begin position="8"/>
        <end position="112"/>
    </location>
</feature>
<organism evidence="2 3">
    <name type="scientific">Rhizobium oryzicola</name>
    <dbReference type="NCBI Taxonomy" id="1232668"/>
    <lineage>
        <taxon>Bacteria</taxon>
        <taxon>Pseudomonadati</taxon>
        <taxon>Pseudomonadota</taxon>
        <taxon>Alphaproteobacteria</taxon>
        <taxon>Hyphomicrobiales</taxon>
        <taxon>Rhizobiaceae</taxon>
        <taxon>Rhizobium/Agrobacterium group</taxon>
        <taxon>Rhizobium</taxon>
    </lineage>
</organism>
<dbReference type="InterPro" id="IPR047216">
    <property type="entry name" value="Endonuclease_DUF559_bact"/>
</dbReference>
<dbReference type="Proteomes" id="UP001169006">
    <property type="component" value="Unassembled WGS sequence"/>
</dbReference>
<dbReference type="Gene3D" id="3.40.960.10">
    <property type="entry name" value="VSR Endonuclease"/>
    <property type="match status" value="1"/>
</dbReference>
<dbReference type="PANTHER" id="PTHR38590:SF1">
    <property type="entry name" value="BLL0828 PROTEIN"/>
    <property type="match status" value="1"/>
</dbReference>
<name>A0ABT8SUK4_9HYPH</name>
<sequence length="132" mass="15433">MRGARKAVTSRARALRQSDNDAEYRLWLELRNRRLACYKFVRQYPIGPYFADFACRDRMLVVEVDGCQHADSPHDAKRDSFMRSSGWAILRFWNVDVLQEMEAVLETTLAVLEGRLTETVEVRDLRFYPAVT</sequence>
<dbReference type="InterPro" id="IPR007569">
    <property type="entry name" value="DUF559"/>
</dbReference>
<dbReference type="SUPFAM" id="SSF52980">
    <property type="entry name" value="Restriction endonuclease-like"/>
    <property type="match status" value="1"/>
</dbReference>